<name>A0A9X3MU86_9ACTN</name>
<proteinExistence type="predicted"/>
<evidence type="ECO:0008006" key="4">
    <source>
        <dbReference type="Google" id="ProtNLM"/>
    </source>
</evidence>
<dbReference type="AlphaFoldDB" id="A0A9X3MU86"/>
<gene>
    <name evidence="2" type="ORF">OM076_20290</name>
</gene>
<dbReference type="RefSeq" id="WP_270041865.1">
    <property type="nucleotide sequence ID" value="NZ_JAPDOD010000019.1"/>
</dbReference>
<protein>
    <recommendedName>
        <fullName evidence="4">Glucose/Sorbosone dehydrogenase domain-containing protein</fullName>
    </recommendedName>
</protein>
<dbReference type="Gene3D" id="2.120.10.30">
    <property type="entry name" value="TolB, C-terminal domain"/>
    <property type="match status" value="1"/>
</dbReference>
<reference evidence="2" key="1">
    <citation type="submission" date="2022-10" db="EMBL/GenBank/DDBJ databases">
        <title>The WGS of Solirubrobacter ginsenosidimutans DSM 21036.</title>
        <authorList>
            <person name="Jiang Z."/>
        </authorList>
    </citation>
    <scope>NUCLEOTIDE SEQUENCE</scope>
    <source>
        <strain evidence="2">DSM 21036</strain>
    </source>
</reference>
<accession>A0A9X3MU86</accession>
<keyword evidence="3" id="KW-1185">Reference proteome</keyword>
<evidence type="ECO:0000313" key="2">
    <source>
        <dbReference type="EMBL" id="MDA0162625.1"/>
    </source>
</evidence>
<feature type="compositionally biased region" description="Low complexity" evidence="1">
    <location>
        <begin position="42"/>
        <end position="59"/>
    </location>
</feature>
<sequence>MISSAHIALSDGLRRVSALAVVATAVAACGGGHGSSTPAATPPTDGGSTSSGGEAAARGAGTPTVVAAVPFPTNLTFDSRGGLWVSSGSRGKSASDGIWYVPRQGQPRHVAGGLTAALGLTWAGNRLYVSHITSARNGRVTVLAGFTGSAFQRRRTAIDGIHVGANTMGSIVQGPDGRLFVKAGAVSDNGGPAGRVLSFAPGDHSPVVEAKGLNSEYGLAFAGRRLLVTDTGRNDLGPFRPREELDAFDPAGRVVDFGYPACYGQGGPKCKGTREPMASFAPHAASTGIAAAGDVAYVAENGSAFEKNPTGNDVVRVDLRTGRHTVLWRSPVKHDPLGAAIGPDGDLYVTLYVSGKVVRFGL</sequence>
<dbReference type="EMBL" id="JAPDOD010000019">
    <property type="protein sequence ID" value="MDA0162625.1"/>
    <property type="molecule type" value="Genomic_DNA"/>
</dbReference>
<feature type="region of interest" description="Disordered" evidence="1">
    <location>
        <begin position="30"/>
        <end position="59"/>
    </location>
</feature>
<dbReference type="SUPFAM" id="SSF63829">
    <property type="entry name" value="Calcium-dependent phosphotriesterase"/>
    <property type="match status" value="1"/>
</dbReference>
<evidence type="ECO:0000256" key="1">
    <source>
        <dbReference type="SAM" id="MobiDB-lite"/>
    </source>
</evidence>
<dbReference type="InterPro" id="IPR011042">
    <property type="entry name" value="6-blade_b-propeller_TolB-like"/>
</dbReference>
<organism evidence="2 3">
    <name type="scientific">Solirubrobacter ginsenosidimutans</name>
    <dbReference type="NCBI Taxonomy" id="490573"/>
    <lineage>
        <taxon>Bacteria</taxon>
        <taxon>Bacillati</taxon>
        <taxon>Actinomycetota</taxon>
        <taxon>Thermoleophilia</taxon>
        <taxon>Solirubrobacterales</taxon>
        <taxon>Solirubrobacteraceae</taxon>
        <taxon>Solirubrobacter</taxon>
    </lineage>
</organism>
<dbReference type="Proteomes" id="UP001149140">
    <property type="component" value="Unassembled WGS sequence"/>
</dbReference>
<comment type="caution">
    <text evidence="2">The sequence shown here is derived from an EMBL/GenBank/DDBJ whole genome shotgun (WGS) entry which is preliminary data.</text>
</comment>
<evidence type="ECO:0000313" key="3">
    <source>
        <dbReference type="Proteomes" id="UP001149140"/>
    </source>
</evidence>